<keyword evidence="5" id="KW-0255">Endonuclease</keyword>
<dbReference type="Proteomes" id="UP000656274">
    <property type="component" value="Unassembled WGS sequence"/>
</dbReference>
<dbReference type="SUPFAM" id="SSF116734">
    <property type="entry name" value="DNA methylase specificity domain"/>
    <property type="match status" value="2"/>
</dbReference>
<dbReference type="Pfam" id="PF01420">
    <property type="entry name" value="Methylase_S"/>
    <property type="match status" value="2"/>
</dbReference>
<comment type="similarity">
    <text evidence="1">Belongs to the type-I restriction system S methylase family.</text>
</comment>
<evidence type="ECO:0000313" key="6">
    <source>
        <dbReference type="Proteomes" id="UP000656274"/>
    </source>
</evidence>
<dbReference type="InterPro" id="IPR000055">
    <property type="entry name" value="Restrct_endonuc_typeI_TRD"/>
</dbReference>
<evidence type="ECO:0000256" key="2">
    <source>
        <dbReference type="ARBA" id="ARBA00022747"/>
    </source>
</evidence>
<accession>A0ABR9WTK6</accession>
<dbReference type="GO" id="GO:0004519">
    <property type="term" value="F:endonuclease activity"/>
    <property type="evidence" value="ECO:0007669"/>
    <property type="project" value="UniProtKB-KW"/>
</dbReference>
<organism evidence="5 6">
    <name type="scientific">Flavobacterium proteolyticum</name>
    <dbReference type="NCBI Taxonomy" id="2911683"/>
    <lineage>
        <taxon>Bacteria</taxon>
        <taxon>Pseudomonadati</taxon>
        <taxon>Bacteroidota</taxon>
        <taxon>Flavobacteriia</taxon>
        <taxon>Flavobacteriales</taxon>
        <taxon>Flavobacteriaceae</taxon>
        <taxon>Flavobacterium</taxon>
    </lineage>
</organism>
<keyword evidence="5" id="KW-0540">Nuclease</keyword>
<reference evidence="5 6" key="1">
    <citation type="submission" date="2020-10" db="EMBL/GenBank/DDBJ databases">
        <title>The genome sequence of Flavobacterium aquaticum 1Y8A.</title>
        <authorList>
            <person name="Liu Y."/>
        </authorList>
    </citation>
    <scope>NUCLEOTIDE SEQUENCE [LARGE SCALE GENOMIC DNA]</scope>
    <source>
        <strain evidence="5 6">1Y8A</strain>
    </source>
</reference>
<dbReference type="RefSeq" id="WP_194096282.1">
    <property type="nucleotide sequence ID" value="NZ_JADFTZ010000004.1"/>
</dbReference>
<gene>
    <name evidence="5" type="ORF">IM755_09745</name>
</gene>
<sequence>MAQFNISDTVDRNKVFLVKRSELFERLDPDLVLYTKKTQSYKFKTFPLKSLLVKAPQYGANESGIERISSEEPRYIRITDIDEYGLLKDNIGVTAENIEDRFILNENDILFARSGNTVGKAYLHKKANVNYDCFFAGYMIRFIVDDSKILADYLFTYTQLNIYKNWVNAIQRTAGQPNINAEEYKSLLIPLPPKEIQQQIVEKINSAYTQKQQKEAQATALLASIDAYLLKELGITLPEKDTSLQCRIFTTSFSEVSGGRFDGYYYQKDFIEFFNCLKKGIYPIKSLKKISKKITSGITPLSGGDAYTNSLDGVPFIRSGNIDIDGDIDFEDLLYLKKEIHEVTMKSSKVEYNDLMIAIVGATIGQVGIYNDTREANINQAIALVRLKEEINHNYVKEVIKSSIGQYNLNRLKRPVARANINLEEISTMQIILPPKEKQDEIAVYIQNIRAQAKQFQDEAKMVLEEAKREVELMIIG</sequence>
<evidence type="ECO:0000259" key="4">
    <source>
        <dbReference type="Pfam" id="PF01420"/>
    </source>
</evidence>
<dbReference type="Gene3D" id="3.90.220.20">
    <property type="entry name" value="DNA methylase specificity domains"/>
    <property type="match status" value="2"/>
</dbReference>
<evidence type="ECO:0000313" key="5">
    <source>
        <dbReference type="EMBL" id="MBE9576989.1"/>
    </source>
</evidence>
<keyword evidence="2" id="KW-0680">Restriction system</keyword>
<dbReference type="EMBL" id="JADFTZ010000004">
    <property type="protein sequence ID" value="MBE9576989.1"/>
    <property type="molecule type" value="Genomic_DNA"/>
</dbReference>
<dbReference type="PANTHER" id="PTHR30408">
    <property type="entry name" value="TYPE-1 RESTRICTION ENZYME ECOKI SPECIFICITY PROTEIN"/>
    <property type="match status" value="1"/>
</dbReference>
<feature type="domain" description="Type I restriction modification DNA specificity" evidence="4">
    <location>
        <begin position="90"/>
        <end position="209"/>
    </location>
</feature>
<dbReference type="PANTHER" id="PTHR30408:SF12">
    <property type="entry name" value="TYPE I RESTRICTION ENZYME MJAVIII SPECIFICITY SUBUNIT"/>
    <property type="match status" value="1"/>
</dbReference>
<dbReference type="InterPro" id="IPR044946">
    <property type="entry name" value="Restrct_endonuc_typeI_TRD_sf"/>
</dbReference>
<comment type="caution">
    <text evidence="5">The sequence shown here is derived from an EMBL/GenBank/DDBJ whole genome shotgun (WGS) entry which is preliminary data.</text>
</comment>
<proteinExistence type="inferred from homology"/>
<dbReference type="CDD" id="cd17521">
    <property type="entry name" value="RMtype1_S_Sau13435ORF2165P_TRD2-CR2_like"/>
    <property type="match status" value="1"/>
</dbReference>
<keyword evidence="3" id="KW-0238">DNA-binding</keyword>
<dbReference type="InterPro" id="IPR052021">
    <property type="entry name" value="Type-I_RS_S_subunit"/>
</dbReference>
<evidence type="ECO:0000256" key="1">
    <source>
        <dbReference type="ARBA" id="ARBA00010923"/>
    </source>
</evidence>
<protein>
    <submittedName>
        <fullName evidence="5">Restriction endonuclease subunit S</fullName>
    </submittedName>
</protein>
<feature type="domain" description="Type I restriction modification DNA specificity" evidence="4">
    <location>
        <begin position="350"/>
        <end position="451"/>
    </location>
</feature>
<keyword evidence="5" id="KW-0378">Hydrolase</keyword>
<evidence type="ECO:0000256" key="3">
    <source>
        <dbReference type="ARBA" id="ARBA00023125"/>
    </source>
</evidence>
<name>A0ABR9WTK6_9FLAO</name>
<keyword evidence="6" id="KW-1185">Reference proteome</keyword>